<protein>
    <recommendedName>
        <fullName evidence="2">Homing endonuclease LAGLIDADG domain-containing protein</fullName>
    </recommendedName>
</protein>
<dbReference type="EMBL" id="BARW01009961">
    <property type="protein sequence ID" value="GAI86098.1"/>
    <property type="molecule type" value="Genomic_DNA"/>
</dbReference>
<dbReference type="AlphaFoldDB" id="X1RZN1"/>
<sequence>MTELEKVWLACVIDCEGNMGVYKQPVGKTYRPQIRVDNIDYDFIVRCKSIANKGNIFVEPLRGRRHHCLFRGIGYNLLTISSDGVLRSGLGSRLY</sequence>
<evidence type="ECO:0000313" key="1">
    <source>
        <dbReference type="EMBL" id="GAI86098.1"/>
    </source>
</evidence>
<organism evidence="1">
    <name type="scientific">marine sediment metagenome</name>
    <dbReference type="NCBI Taxonomy" id="412755"/>
    <lineage>
        <taxon>unclassified sequences</taxon>
        <taxon>metagenomes</taxon>
        <taxon>ecological metagenomes</taxon>
    </lineage>
</organism>
<evidence type="ECO:0008006" key="2">
    <source>
        <dbReference type="Google" id="ProtNLM"/>
    </source>
</evidence>
<reference evidence="1" key="1">
    <citation type="journal article" date="2014" name="Front. Microbiol.">
        <title>High frequency of phylogenetically diverse reductive dehalogenase-homologous genes in deep subseafloor sedimentary metagenomes.</title>
        <authorList>
            <person name="Kawai M."/>
            <person name="Futagami T."/>
            <person name="Toyoda A."/>
            <person name="Takaki Y."/>
            <person name="Nishi S."/>
            <person name="Hori S."/>
            <person name="Arai W."/>
            <person name="Tsubouchi T."/>
            <person name="Morono Y."/>
            <person name="Uchiyama I."/>
            <person name="Ito T."/>
            <person name="Fujiyama A."/>
            <person name="Inagaki F."/>
            <person name="Takami H."/>
        </authorList>
    </citation>
    <scope>NUCLEOTIDE SEQUENCE</scope>
    <source>
        <strain evidence="1">Expedition CK06-06</strain>
    </source>
</reference>
<name>X1RZN1_9ZZZZ</name>
<proteinExistence type="predicted"/>
<gene>
    <name evidence="1" type="ORF">S12H4_19811</name>
</gene>
<accession>X1RZN1</accession>
<comment type="caution">
    <text evidence="1">The sequence shown here is derived from an EMBL/GenBank/DDBJ whole genome shotgun (WGS) entry which is preliminary data.</text>
</comment>